<evidence type="ECO:0000256" key="2">
    <source>
        <dbReference type="ARBA" id="ARBA00022448"/>
    </source>
</evidence>
<dbReference type="Proteomes" id="UP001551189">
    <property type="component" value="Unassembled WGS sequence"/>
</dbReference>
<keyword evidence="2" id="KW-0813">Transport</keyword>
<protein>
    <submittedName>
        <fullName evidence="11">ATP-binding cassette domain-containing protein</fullName>
    </submittedName>
</protein>
<comment type="similarity">
    <text evidence="9">Belongs to the ABC transporter superfamily. Drug exporter-1 (DrugE1) (TC 3.A.1.105) family.</text>
</comment>
<proteinExistence type="inferred from homology"/>
<dbReference type="PANTHER" id="PTHR42711">
    <property type="entry name" value="ABC TRANSPORTER ATP-BINDING PROTEIN"/>
    <property type="match status" value="1"/>
</dbReference>
<reference evidence="11 12" key="1">
    <citation type="submission" date="2024-06" db="EMBL/GenBank/DDBJ databases">
        <title>The Natural Products Discovery Center: Release of the First 8490 Sequenced Strains for Exploring Actinobacteria Biosynthetic Diversity.</title>
        <authorList>
            <person name="Kalkreuter E."/>
            <person name="Kautsar S.A."/>
            <person name="Yang D."/>
            <person name="Bader C.D."/>
            <person name="Teijaro C.N."/>
            <person name="Fluegel L."/>
            <person name="Davis C.M."/>
            <person name="Simpson J.R."/>
            <person name="Lauterbach L."/>
            <person name="Steele A.D."/>
            <person name="Gui C."/>
            <person name="Meng S."/>
            <person name="Li G."/>
            <person name="Viehrig K."/>
            <person name="Ye F."/>
            <person name="Su P."/>
            <person name="Kiefer A.F."/>
            <person name="Nichols A."/>
            <person name="Cepeda A.J."/>
            <person name="Yan W."/>
            <person name="Fan B."/>
            <person name="Jiang Y."/>
            <person name="Adhikari A."/>
            <person name="Zheng C.-J."/>
            <person name="Schuster L."/>
            <person name="Cowan T.M."/>
            <person name="Smanski M.J."/>
            <person name="Chevrette M.G."/>
            <person name="De Carvalho L.P.S."/>
            <person name="Shen B."/>
        </authorList>
    </citation>
    <scope>NUCLEOTIDE SEQUENCE [LARGE SCALE GENOMIC DNA]</scope>
    <source>
        <strain evidence="11 12">NPDC046851</strain>
    </source>
</reference>
<evidence type="ECO:0000313" key="12">
    <source>
        <dbReference type="Proteomes" id="UP001551189"/>
    </source>
</evidence>
<evidence type="ECO:0000256" key="7">
    <source>
        <dbReference type="ARBA" id="ARBA00023136"/>
    </source>
</evidence>
<keyword evidence="6" id="KW-1278">Translocase</keyword>
<dbReference type="NCBIfam" id="TIGR01188">
    <property type="entry name" value="drrA"/>
    <property type="match status" value="1"/>
</dbReference>
<dbReference type="PANTHER" id="PTHR42711:SF19">
    <property type="entry name" value="DOXORUBICIN RESISTANCE ATP-BINDING PROTEIN DRRA"/>
    <property type="match status" value="1"/>
</dbReference>
<evidence type="ECO:0000256" key="8">
    <source>
        <dbReference type="ARBA" id="ARBA00023251"/>
    </source>
</evidence>
<keyword evidence="7" id="KW-0472">Membrane</keyword>
<dbReference type="InterPro" id="IPR003593">
    <property type="entry name" value="AAA+_ATPase"/>
</dbReference>
<feature type="domain" description="ABC transporter" evidence="10">
    <location>
        <begin position="15"/>
        <end position="245"/>
    </location>
</feature>
<evidence type="ECO:0000256" key="6">
    <source>
        <dbReference type="ARBA" id="ARBA00022967"/>
    </source>
</evidence>
<evidence type="ECO:0000256" key="4">
    <source>
        <dbReference type="ARBA" id="ARBA00022741"/>
    </source>
</evidence>
<dbReference type="InterPro" id="IPR050763">
    <property type="entry name" value="ABC_transporter_ATP-binding"/>
</dbReference>
<keyword evidence="3" id="KW-1003">Cell membrane</keyword>
<dbReference type="RefSeq" id="WP_359696498.1">
    <property type="nucleotide sequence ID" value="NZ_JBEYXT010000072.1"/>
</dbReference>
<dbReference type="PROSITE" id="PS00211">
    <property type="entry name" value="ABC_TRANSPORTER_1"/>
    <property type="match status" value="1"/>
</dbReference>
<evidence type="ECO:0000256" key="5">
    <source>
        <dbReference type="ARBA" id="ARBA00022840"/>
    </source>
</evidence>
<dbReference type="Pfam" id="PF00005">
    <property type="entry name" value="ABC_tran"/>
    <property type="match status" value="1"/>
</dbReference>
<dbReference type="GO" id="GO:0005524">
    <property type="term" value="F:ATP binding"/>
    <property type="evidence" value="ECO:0007669"/>
    <property type="project" value="UniProtKB-KW"/>
</dbReference>
<accession>A0ABV3B086</accession>
<evidence type="ECO:0000313" key="11">
    <source>
        <dbReference type="EMBL" id="MEU6802857.1"/>
    </source>
</evidence>
<keyword evidence="4" id="KW-0547">Nucleotide-binding</keyword>
<dbReference type="Gene3D" id="3.40.50.300">
    <property type="entry name" value="P-loop containing nucleotide triphosphate hydrolases"/>
    <property type="match status" value="1"/>
</dbReference>
<keyword evidence="5 11" id="KW-0067">ATP-binding</keyword>
<evidence type="ECO:0000259" key="10">
    <source>
        <dbReference type="PROSITE" id="PS50893"/>
    </source>
</evidence>
<dbReference type="InterPro" id="IPR005894">
    <property type="entry name" value="DrrA"/>
</dbReference>
<evidence type="ECO:0000256" key="3">
    <source>
        <dbReference type="ARBA" id="ARBA00022475"/>
    </source>
</evidence>
<evidence type="ECO:0000256" key="1">
    <source>
        <dbReference type="ARBA" id="ARBA00004413"/>
    </source>
</evidence>
<dbReference type="InterPro" id="IPR003439">
    <property type="entry name" value="ABC_transporter-like_ATP-bd"/>
</dbReference>
<evidence type="ECO:0000256" key="9">
    <source>
        <dbReference type="ARBA" id="ARBA00049985"/>
    </source>
</evidence>
<sequence>MTRIDKEPSGATRAVTVRGLVKHYGETRALDGVDLDVREGTVMGVLGPNGAGKTTLVRCLSTLVRPDSGQATVAGYDVVRQPRALRRVIGLTGQYASVDEKLSGFENLYMIGRLLDLSRKDARGRANGLLERFSLTEAAGRPVATYSGGMRRRLDLAASMMGRPAVLYLDEPTTGLDPRTRIEVWDEVKRMVGDGVTVLLTTQYMEEAEQLASELTVIDRGKVIAKGGIDALKAQVGGRTLRVRPVDPAQLRPLARELDDLGITGLATTTVDTENGTLLVPILSDEQLTAVVGAISDRGVTLGSISTELPSLDEVFLSLTGHKASAPQDPAPSTAYEELAV</sequence>
<dbReference type="PROSITE" id="PS50893">
    <property type="entry name" value="ABC_TRANSPORTER_2"/>
    <property type="match status" value="1"/>
</dbReference>
<keyword evidence="8" id="KW-0046">Antibiotic resistance</keyword>
<organism evidence="11 12">
    <name type="scientific">Streptomyces neyagawaensis</name>
    <dbReference type="NCBI Taxonomy" id="42238"/>
    <lineage>
        <taxon>Bacteria</taxon>
        <taxon>Bacillati</taxon>
        <taxon>Actinomycetota</taxon>
        <taxon>Actinomycetes</taxon>
        <taxon>Kitasatosporales</taxon>
        <taxon>Streptomycetaceae</taxon>
        <taxon>Streptomyces</taxon>
    </lineage>
</organism>
<dbReference type="EMBL" id="JBEYXT010000072">
    <property type="protein sequence ID" value="MEU6802857.1"/>
    <property type="molecule type" value="Genomic_DNA"/>
</dbReference>
<keyword evidence="12" id="KW-1185">Reference proteome</keyword>
<gene>
    <name evidence="11" type="ORF">ABZ931_17835</name>
</gene>
<dbReference type="SMART" id="SM00382">
    <property type="entry name" value="AAA"/>
    <property type="match status" value="1"/>
</dbReference>
<dbReference type="InterPro" id="IPR017871">
    <property type="entry name" value="ABC_transporter-like_CS"/>
</dbReference>
<dbReference type="InterPro" id="IPR027417">
    <property type="entry name" value="P-loop_NTPase"/>
</dbReference>
<dbReference type="SUPFAM" id="SSF52540">
    <property type="entry name" value="P-loop containing nucleoside triphosphate hydrolases"/>
    <property type="match status" value="1"/>
</dbReference>
<comment type="caution">
    <text evidence="11">The sequence shown here is derived from an EMBL/GenBank/DDBJ whole genome shotgun (WGS) entry which is preliminary data.</text>
</comment>
<comment type="subcellular location">
    <subcellularLocation>
        <location evidence="1">Cell membrane</location>
        <topology evidence="1">Peripheral membrane protein</topology>
        <orientation evidence="1">Cytoplasmic side</orientation>
    </subcellularLocation>
</comment>
<name>A0ABV3B086_9ACTN</name>